<sequence length="70" mass="7482">MVALAAPTRHTCNDQMHALLLRALAAATPTALPGCDGLTVDWLVSQYDVLAGQGFVPTRQELLDRHARAA</sequence>
<accession>A0A517TYH9</accession>
<evidence type="ECO:0000313" key="1">
    <source>
        <dbReference type="EMBL" id="QDT73421.1"/>
    </source>
</evidence>
<evidence type="ECO:0000313" key="2">
    <source>
        <dbReference type="Proteomes" id="UP000317909"/>
    </source>
</evidence>
<gene>
    <name evidence="1" type="ORF">I41_26100</name>
</gene>
<reference evidence="1 2" key="1">
    <citation type="submission" date="2019-02" db="EMBL/GenBank/DDBJ databases">
        <title>Deep-cultivation of Planctomycetes and their phenomic and genomic characterization uncovers novel biology.</title>
        <authorList>
            <person name="Wiegand S."/>
            <person name="Jogler M."/>
            <person name="Boedeker C."/>
            <person name="Pinto D."/>
            <person name="Vollmers J."/>
            <person name="Rivas-Marin E."/>
            <person name="Kohn T."/>
            <person name="Peeters S.H."/>
            <person name="Heuer A."/>
            <person name="Rast P."/>
            <person name="Oberbeckmann S."/>
            <person name="Bunk B."/>
            <person name="Jeske O."/>
            <person name="Meyerdierks A."/>
            <person name="Storesund J.E."/>
            <person name="Kallscheuer N."/>
            <person name="Luecker S."/>
            <person name="Lage O.M."/>
            <person name="Pohl T."/>
            <person name="Merkel B.J."/>
            <person name="Hornburger P."/>
            <person name="Mueller R.-W."/>
            <person name="Bruemmer F."/>
            <person name="Labrenz M."/>
            <person name="Spormann A.M."/>
            <person name="Op den Camp H."/>
            <person name="Overmann J."/>
            <person name="Amann R."/>
            <person name="Jetten M.S.M."/>
            <person name="Mascher T."/>
            <person name="Medema M.H."/>
            <person name="Devos D.P."/>
            <person name="Kaster A.-K."/>
            <person name="Ovreas L."/>
            <person name="Rohde M."/>
            <person name="Galperin M.Y."/>
            <person name="Jogler C."/>
        </authorList>
    </citation>
    <scope>NUCLEOTIDE SEQUENCE [LARGE SCALE GENOMIC DNA]</scope>
    <source>
        <strain evidence="1 2">I41</strain>
    </source>
</reference>
<protein>
    <submittedName>
        <fullName evidence="1">Uncharacterized protein</fullName>
    </submittedName>
</protein>
<name>A0A517TYH9_9BACT</name>
<dbReference type="Proteomes" id="UP000317909">
    <property type="component" value="Chromosome"/>
</dbReference>
<dbReference type="RefSeq" id="WP_145433012.1">
    <property type="nucleotide sequence ID" value="NZ_CP036339.1"/>
</dbReference>
<dbReference type="EMBL" id="CP036339">
    <property type="protein sequence ID" value="QDT73421.1"/>
    <property type="molecule type" value="Genomic_DNA"/>
</dbReference>
<keyword evidence="2" id="KW-1185">Reference proteome</keyword>
<dbReference type="KEGG" id="llh:I41_26100"/>
<proteinExistence type="predicted"/>
<dbReference type="AlphaFoldDB" id="A0A517TYH9"/>
<organism evidence="1 2">
    <name type="scientific">Lacipirellula limnantheis</name>
    <dbReference type="NCBI Taxonomy" id="2528024"/>
    <lineage>
        <taxon>Bacteria</taxon>
        <taxon>Pseudomonadati</taxon>
        <taxon>Planctomycetota</taxon>
        <taxon>Planctomycetia</taxon>
        <taxon>Pirellulales</taxon>
        <taxon>Lacipirellulaceae</taxon>
        <taxon>Lacipirellula</taxon>
    </lineage>
</organism>